<comment type="caution">
    <text evidence="1">The sequence shown here is derived from an EMBL/GenBank/DDBJ whole genome shotgun (WGS) entry which is preliminary data.</text>
</comment>
<name>A0A811XWQ2_NYCPR</name>
<accession>A0A811XWQ2</accession>
<proteinExistence type="predicted"/>
<organism evidence="1 2">
    <name type="scientific">Nyctereutes procyonoides</name>
    <name type="common">Raccoon dog</name>
    <name type="synonym">Canis procyonoides</name>
    <dbReference type="NCBI Taxonomy" id="34880"/>
    <lineage>
        <taxon>Eukaryota</taxon>
        <taxon>Metazoa</taxon>
        <taxon>Chordata</taxon>
        <taxon>Craniata</taxon>
        <taxon>Vertebrata</taxon>
        <taxon>Euteleostomi</taxon>
        <taxon>Mammalia</taxon>
        <taxon>Eutheria</taxon>
        <taxon>Laurasiatheria</taxon>
        <taxon>Carnivora</taxon>
        <taxon>Caniformia</taxon>
        <taxon>Canidae</taxon>
        <taxon>Nyctereutes</taxon>
    </lineage>
</organism>
<evidence type="ECO:0000313" key="1">
    <source>
        <dbReference type="EMBL" id="CAD7668957.1"/>
    </source>
</evidence>
<dbReference type="Proteomes" id="UP000645828">
    <property type="component" value="Unassembled WGS sequence"/>
</dbReference>
<dbReference type="Gene3D" id="3.30.1230.20">
    <property type="match status" value="1"/>
</dbReference>
<gene>
    <name evidence="1" type="ORF">NYPRO_LOCUS1751</name>
</gene>
<keyword evidence="2" id="KW-1185">Reference proteome</keyword>
<dbReference type="EMBL" id="CAJHUB010000650">
    <property type="protein sequence ID" value="CAD7668957.1"/>
    <property type="molecule type" value="Genomic_DNA"/>
</dbReference>
<dbReference type="AlphaFoldDB" id="A0A811XWQ2"/>
<sequence length="75" mass="8357">MQTSMLPQQQRHLCKDPVSIQMNVAELSTVTGRFSGQFKACAVGGAICGMVRQRTISSSWPRPMASFQRTPGWRE</sequence>
<reference evidence="1" key="1">
    <citation type="submission" date="2020-12" db="EMBL/GenBank/DDBJ databases">
        <authorList>
            <consortium name="Molecular Ecology Group"/>
        </authorList>
    </citation>
    <scope>NUCLEOTIDE SEQUENCE</scope>
    <source>
        <strain evidence="1">TBG_1078</strain>
    </source>
</reference>
<dbReference type="InterPro" id="IPR038579">
    <property type="entry name" value="Ribosomal_eS21_sf"/>
</dbReference>
<evidence type="ECO:0000313" key="2">
    <source>
        <dbReference type="Proteomes" id="UP000645828"/>
    </source>
</evidence>
<protein>
    <submittedName>
        <fullName evidence="1">(raccoon dog) hypothetical protein</fullName>
    </submittedName>
</protein>